<accession>A0A8R1TMD5</accession>
<proteinExistence type="predicted"/>
<name>A0A8R1TMD5_ONCVO</name>
<organism evidence="2 3">
    <name type="scientific">Onchocerca volvulus</name>
    <dbReference type="NCBI Taxonomy" id="6282"/>
    <lineage>
        <taxon>Eukaryota</taxon>
        <taxon>Metazoa</taxon>
        <taxon>Ecdysozoa</taxon>
        <taxon>Nematoda</taxon>
        <taxon>Chromadorea</taxon>
        <taxon>Rhabditida</taxon>
        <taxon>Spirurina</taxon>
        <taxon>Spiruromorpha</taxon>
        <taxon>Filarioidea</taxon>
        <taxon>Onchocercidae</taxon>
        <taxon>Onchocerca</taxon>
    </lineage>
</organism>
<feature type="region of interest" description="Disordered" evidence="1">
    <location>
        <begin position="156"/>
        <end position="187"/>
    </location>
</feature>
<reference evidence="3" key="1">
    <citation type="submission" date="2013-10" db="EMBL/GenBank/DDBJ databases">
        <title>Genome sequencing of Onchocerca volvulus.</title>
        <authorList>
            <person name="Cotton J."/>
            <person name="Tsai J."/>
            <person name="Stanley E."/>
            <person name="Tracey A."/>
            <person name="Holroyd N."/>
            <person name="Lustigman S."/>
            <person name="Berriman M."/>
        </authorList>
    </citation>
    <scope>NUCLEOTIDE SEQUENCE</scope>
</reference>
<dbReference type="EMBL" id="CMVM020000447">
    <property type="status" value="NOT_ANNOTATED_CDS"/>
    <property type="molecule type" value="Genomic_DNA"/>
</dbReference>
<dbReference type="Proteomes" id="UP000024404">
    <property type="component" value="Unassembled WGS sequence"/>
</dbReference>
<keyword evidence="3" id="KW-1185">Reference proteome</keyword>
<reference evidence="2" key="2">
    <citation type="submission" date="2022-06" db="UniProtKB">
        <authorList>
            <consortium name="EnsemblMetazoa"/>
        </authorList>
    </citation>
    <scope>IDENTIFICATION</scope>
</reference>
<evidence type="ECO:0000313" key="3">
    <source>
        <dbReference type="Proteomes" id="UP000024404"/>
    </source>
</evidence>
<evidence type="ECO:0000313" key="2">
    <source>
        <dbReference type="EnsemblMetazoa" id="OVOC12368.1"/>
    </source>
</evidence>
<dbReference type="EnsemblMetazoa" id="OVOC12368.1">
    <property type="protein sequence ID" value="OVOC12368.1"/>
    <property type="gene ID" value="WBGene00249177"/>
</dbReference>
<dbReference type="AlphaFoldDB" id="A0A8R1TMD5"/>
<evidence type="ECO:0000256" key="1">
    <source>
        <dbReference type="SAM" id="MobiDB-lite"/>
    </source>
</evidence>
<protein>
    <submittedName>
        <fullName evidence="2">Uncharacterized protein</fullName>
    </submittedName>
</protein>
<sequence length="204" mass="23714">MTSVIIESIKPVKERLENLLLEVKNMDVKPPELSLKTKERFQLYETNGRLLEEKILRLQRCIQSIETANDKWIEHIQKFVPTTKRKEEEEKYEELTKGEKGIFKLIDEANEAIITLTIYKKEIDCESQKMTRIGSPEKKEATKYCKAAHNSALCGKRDQTHSNKTSNLNKTNEEINRNEYCSTDNEPTTITQANAVTKNRYTET</sequence>